<sequence length="126" mass="14336">MAFTALRRSIRDRMLSHPKSPQSRTVSGFLGGASYSAPRYEAHRQPTEQQEQRYTWQGDWGSDSLSSDDEEAFYERVEEDSLEDALLWDPVLNRGGKPLELQPLPPPGRPFPTTYLRDREIPGGVT</sequence>
<proteinExistence type="predicted"/>
<reference evidence="1" key="1">
    <citation type="submission" date="2021-05" db="EMBL/GenBank/DDBJ databases">
        <authorList>
            <person name="Pan Q."/>
            <person name="Jouanno E."/>
            <person name="Zahm M."/>
            <person name="Klopp C."/>
            <person name="Cabau C."/>
            <person name="Louis A."/>
            <person name="Berthelot C."/>
            <person name="Parey E."/>
            <person name="Roest Crollius H."/>
            <person name="Montfort J."/>
            <person name="Robinson-Rechavi M."/>
            <person name="Bouchez O."/>
            <person name="Lampietro C."/>
            <person name="Lopez Roques C."/>
            <person name="Donnadieu C."/>
            <person name="Postlethwait J."/>
            <person name="Bobe J."/>
            <person name="Dillon D."/>
            <person name="Chandos A."/>
            <person name="von Hippel F."/>
            <person name="Guiguen Y."/>
        </authorList>
    </citation>
    <scope>NUCLEOTIDE SEQUENCE</scope>
    <source>
        <strain evidence="1">YG-Jan2019</strain>
    </source>
</reference>
<comment type="caution">
    <text evidence="1">The sequence shown here is derived from an EMBL/GenBank/DDBJ whole genome shotgun (WGS) entry which is preliminary data.</text>
</comment>
<gene>
    <name evidence="1" type="ORF">DPEC_G00110530</name>
</gene>
<protein>
    <submittedName>
        <fullName evidence="1">Uncharacterized protein</fullName>
    </submittedName>
</protein>
<organism evidence="1 2">
    <name type="scientific">Dallia pectoralis</name>
    <name type="common">Alaska blackfish</name>
    <dbReference type="NCBI Taxonomy" id="75939"/>
    <lineage>
        <taxon>Eukaryota</taxon>
        <taxon>Metazoa</taxon>
        <taxon>Chordata</taxon>
        <taxon>Craniata</taxon>
        <taxon>Vertebrata</taxon>
        <taxon>Euteleostomi</taxon>
        <taxon>Actinopterygii</taxon>
        <taxon>Neopterygii</taxon>
        <taxon>Teleostei</taxon>
        <taxon>Protacanthopterygii</taxon>
        <taxon>Esociformes</taxon>
        <taxon>Umbridae</taxon>
        <taxon>Dallia</taxon>
    </lineage>
</organism>
<evidence type="ECO:0000313" key="1">
    <source>
        <dbReference type="EMBL" id="KAJ8006757.1"/>
    </source>
</evidence>
<dbReference type="EMBL" id="CM055736">
    <property type="protein sequence ID" value="KAJ8006757.1"/>
    <property type="molecule type" value="Genomic_DNA"/>
</dbReference>
<name>A0ACC2GT71_DALPE</name>
<dbReference type="Proteomes" id="UP001157502">
    <property type="component" value="Chromosome 9"/>
</dbReference>
<evidence type="ECO:0000313" key="2">
    <source>
        <dbReference type="Proteomes" id="UP001157502"/>
    </source>
</evidence>
<keyword evidence="2" id="KW-1185">Reference proteome</keyword>
<accession>A0ACC2GT71</accession>